<proteinExistence type="predicted"/>
<accession>A0AAW9MZ98</accession>
<gene>
    <name evidence="3" type="ORF">VLK81_08070</name>
</gene>
<evidence type="ECO:0000313" key="3">
    <source>
        <dbReference type="EMBL" id="MEB3429962.1"/>
    </source>
</evidence>
<sequence length="217" mass="25595">MKAKELFPILIGFICMFVLSAGLDINFFLSMILSFLAYQKAKSTMIKMDQKKKMLEENKRIDEMKKKELEEIESFKQMFKDSDELALMNKAYEDLNTINKVYIKTKDLEVKSLLKDVFQTSYSIFNHLKDNPNKINRSRKFFDHHLETASKVSRTYQMFLDKNISDTKKLEARDNTIKALKSLDVILKNFLESLFQNEFLDIESDIKVLESLKKEKL</sequence>
<dbReference type="Proteomes" id="UP001357733">
    <property type="component" value="Unassembled WGS sequence"/>
</dbReference>
<keyword evidence="1" id="KW-0175">Coiled coil</keyword>
<keyword evidence="2" id="KW-0472">Membrane</keyword>
<feature type="transmembrane region" description="Helical" evidence="2">
    <location>
        <begin position="6"/>
        <end position="38"/>
    </location>
</feature>
<evidence type="ECO:0000256" key="1">
    <source>
        <dbReference type="SAM" id="Coils"/>
    </source>
</evidence>
<dbReference type="EMBL" id="JAYKOT010000003">
    <property type="protein sequence ID" value="MEB3429962.1"/>
    <property type="molecule type" value="Genomic_DNA"/>
</dbReference>
<organism evidence="3 4">
    <name type="scientific">Citroniella saccharovorans</name>
    <dbReference type="NCBI Taxonomy" id="2053367"/>
    <lineage>
        <taxon>Bacteria</taxon>
        <taxon>Bacillati</taxon>
        <taxon>Bacillota</taxon>
        <taxon>Tissierellia</taxon>
        <taxon>Tissierellales</taxon>
        <taxon>Peptoniphilaceae</taxon>
        <taxon>Citroniella</taxon>
    </lineage>
</organism>
<keyword evidence="2" id="KW-0812">Transmembrane</keyword>
<keyword evidence="2" id="KW-1133">Transmembrane helix</keyword>
<protein>
    <submittedName>
        <fullName evidence="3">5-bromo-4-chloroindolyl phosphate hydrolysis family protein</fullName>
    </submittedName>
</protein>
<evidence type="ECO:0000313" key="4">
    <source>
        <dbReference type="Proteomes" id="UP001357733"/>
    </source>
</evidence>
<dbReference type="InterPro" id="IPR018770">
    <property type="entry name" value="ChloroindolylP_hydrolase"/>
</dbReference>
<keyword evidence="4" id="KW-1185">Reference proteome</keyword>
<feature type="coiled-coil region" evidence="1">
    <location>
        <begin position="38"/>
        <end position="72"/>
    </location>
</feature>
<reference evidence="3 4" key="1">
    <citation type="submission" date="2024-01" db="EMBL/GenBank/DDBJ databases">
        <title>Complete genome sequence of Citroniella saccharovorans strain M6.X9, isolated from human fecal sample.</title>
        <authorList>
            <person name="Cheng G."/>
            <person name="Westerholm M."/>
            <person name="Schnurer A."/>
        </authorList>
    </citation>
    <scope>NUCLEOTIDE SEQUENCE [LARGE SCALE GENOMIC DNA]</scope>
    <source>
        <strain evidence="3 4">DSM 29873</strain>
    </source>
</reference>
<evidence type="ECO:0000256" key="2">
    <source>
        <dbReference type="SAM" id="Phobius"/>
    </source>
</evidence>
<comment type="caution">
    <text evidence="3">The sequence shown here is derived from an EMBL/GenBank/DDBJ whole genome shotgun (WGS) entry which is preliminary data.</text>
</comment>
<dbReference type="Pfam" id="PF10112">
    <property type="entry name" value="Halogen_Hydrol"/>
    <property type="match status" value="1"/>
</dbReference>
<dbReference type="AlphaFoldDB" id="A0AAW9MZ98"/>
<dbReference type="RefSeq" id="WP_324620116.1">
    <property type="nucleotide sequence ID" value="NZ_JAYKOT010000003.1"/>
</dbReference>
<name>A0AAW9MZ98_9FIRM</name>